<organism evidence="6 7">
    <name type="scientific">Asanoa siamensis</name>
    <dbReference type="NCBI Taxonomy" id="926357"/>
    <lineage>
        <taxon>Bacteria</taxon>
        <taxon>Bacillati</taxon>
        <taxon>Actinomycetota</taxon>
        <taxon>Actinomycetes</taxon>
        <taxon>Micromonosporales</taxon>
        <taxon>Micromonosporaceae</taxon>
        <taxon>Asanoa</taxon>
    </lineage>
</organism>
<keyword evidence="4" id="KW-0804">Transcription</keyword>
<dbReference type="Gene3D" id="3.40.50.2300">
    <property type="match status" value="2"/>
</dbReference>
<evidence type="ECO:0000256" key="4">
    <source>
        <dbReference type="ARBA" id="ARBA00023163"/>
    </source>
</evidence>
<keyword evidence="3" id="KW-0238">DNA-binding</keyword>
<name>A0ABQ4CT10_9ACTN</name>
<dbReference type="SMART" id="SM00354">
    <property type="entry name" value="HTH_LACI"/>
    <property type="match status" value="1"/>
</dbReference>
<evidence type="ECO:0000259" key="5">
    <source>
        <dbReference type="PROSITE" id="PS50932"/>
    </source>
</evidence>
<evidence type="ECO:0000256" key="1">
    <source>
        <dbReference type="ARBA" id="ARBA00022491"/>
    </source>
</evidence>
<dbReference type="InterPro" id="IPR010982">
    <property type="entry name" value="Lambda_DNA-bd_dom_sf"/>
</dbReference>
<reference evidence="6 7" key="1">
    <citation type="submission" date="2021-01" db="EMBL/GenBank/DDBJ databases">
        <title>Whole genome shotgun sequence of Asanoa siamensis NBRC 107932.</title>
        <authorList>
            <person name="Komaki H."/>
            <person name="Tamura T."/>
        </authorList>
    </citation>
    <scope>NUCLEOTIDE SEQUENCE [LARGE SCALE GENOMIC DNA]</scope>
    <source>
        <strain evidence="6 7">NBRC 107932</strain>
    </source>
</reference>
<dbReference type="SUPFAM" id="SSF53822">
    <property type="entry name" value="Periplasmic binding protein-like I"/>
    <property type="match status" value="1"/>
</dbReference>
<evidence type="ECO:0000256" key="2">
    <source>
        <dbReference type="ARBA" id="ARBA00023015"/>
    </source>
</evidence>
<accession>A0ABQ4CT10</accession>
<dbReference type="EMBL" id="BONE01000031">
    <property type="protein sequence ID" value="GIF74431.1"/>
    <property type="molecule type" value="Genomic_DNA"/>
</dbReference>
<keyword evidence="1" id="KW-0678">Repressor</keyword>
<proteinExistence type="predicted"/>
<protein>
    <submittedName>
        <fullName evidence="6">Ribose operon repressor RbsR</fullName>
    </submittedName>
</protein>
<dbReference type="InterPro" id="IPR046335">
    <property type="entry name" value="LacI/GalR-like_sensor"/>
</dbReference>
<evidence type="ECO:0000256" key="3">
    <source>
        <dbReference type="ARBA" id="ARBA00023125"/>
    </source>
</evidence>
<sequence>MTAAPLGAAADTSPASRTGIRQVADRAGVAPSSVSRVLSGHPDVSAVMRNRVLDAVSALGYEPDMLAQSLRRGATMSIGFIVSDISNPLFAEIALAAETRLQDRGFSLLITNAFRDPSTEADRIRMLSRRRVDGMLISVSDEGHPGITEALSSLKLRVVLIDRELPAVRSAVLSDHARGIGEAVAHLISLGHQRIALINGSAAVRPSRERQQALRRACRGSGVNATVRHGTFSPEHGYKSTMELLSGKEPPTAIIAGSNQILVGVLHAARELGVHVPHDVSLVTCDDLTLAGFLTPALATISRDTAAIGRAAAGLLLDLIDGQPPRIEVLPTGFRPAGSCAPPARLTS</sequence>
<dbReference type="RefSeq" id="WP_203714989.1">
    <property type="nucleotide sequence ID" value="NZ_BONE01000031.1"/>
</dbReference>
<keyword evidence="7" id="KW-1185">Reference proteome</keyword>
<evidence type="ECO:0000313" key="6">
    <source>
        <dbReference type="EMBL" id="GIF74431.1"/>
    </source>
</evidence>
<comment type="caution">
    <text evidence="6">The sequence shown here is derived from an EMBL/GenBank/DDBJ whole genome shotgun (WGS) entry which is preliminary data.</text>
</comment>
<dbReference type="PROSITE" id="PS50932">
    <property type="entry name" value="HTH_LACI_2"/>
    <property type="match status" value="1"/>
</dbReference>
<gene>
    <name evidence="6" type="primary">rbsR</name>
    <name evidence="6" type="ORF">Asi02nite_39490</name>
</gene>
<dbReference type="Pfam" id="PF00356">
    <property type="entry name" value="LacI"/>
    <property type="match status" value="1"/>
</dbReference>
<dbReference type="PANTHER" id="PTHR30146">
    <property type="entry name" value="LACI-RELATED TRANSCRIPTIONAL REPRESSOR"/>
    <property type="match status" value="1"/>
</dbReference>
<dbReference type="CDD" id="cd01392">
    <property type="entry name" value="HTH_LacI"/>
    <property type="match status" value="1"/>
</dbReference>
<feature type="domain" description="HTH lacI-type" evidence="5">
    <location>
        <begin position="18"/>
        <end position="72"/>
    </location>
</feature>
<dbReference type="InterPro" id="IPR000843">
    <property type="entry name" value="HTH_LacI"/>
</dbReference>
<dbReference type="Gene3D" id="1.10.260.40">
    <property type="entry name" value="lambda repressor-like DNA-binding domains"/>
    <property type="match status" value="1"/>
</dbReference>
<keyword evidence="2" id="KW-0805">Transcription regulation</keyword>
<dbReference type="Proteomes" id="UP000604117">
    <property type="component" value="Unassembled WGS sequence"/>
</dbReference>
<dbReference type="PANTHER" id="PTHR30146:SF148">
    <property type="entry name" value="HTH-TYPE TRANSCRIPTIONAL REPRESSOR PURR-RELATED"/>
    <property type="match status" value="1"/>
</dbReference>
<evidence type="ECO:0000313" key="7">
    <source>
        <dbReference type="Proteomes" id="UP000604117"/>
    </source>
</evidence>
<dbReference type="InterPro" id="IPR028082">
    <property type="entry name" value="Peripla_BP_I"/>
</dbReference>
<dbReference type="Pfam" id="PF13377">
    <property type="entry name" value="Peripla_BP_3"/>
    <property type="match status" value="1"/>
</dbReference>
<dbReference type="SUPFAM" id="SSF47413">
    <property type="entry name" value="lambda repressor-like DNA-binding domains"/>
    <property type="match status" value="1"/>
</dbReference>